<reference evidence="12 13" key="1">
    <citation type="submission" date="2019-07" db="EMBL/GenBank/DDBJ databases">
        <title>Qingshengfaniella alkalisoli gen. nov., sp. nov., isolated from saline soil.</title>
        <authorList>
            <person name="Xu L."/>
            <person name="Huang X.-X."/>
            <person name="Sun J.-Q."/>
        </authorList>
    </citation>
    <scope>NUCLEOTIDE SEQUENCE [LARGE SCALE GENOMIC DNA]</scope>
    <source>
        <strain evidence="12 13">DSM 27279</strain>
    </source>
</reference>
<comment type="catalytic activity">
    <reaction evidence="1">
        <text>ATP + protein L-histidine = ADP + protein N-phospho-L-histidine.</text>
        <dbReference type="EC" id="2.7.13.3"/>
    </reaction>
</comment>
<dbReference type="SUPFAM" id="SSF47384">
    <property type="entry name" value="Homodimeric domain of signal transducing histidine kinase"/>
    <property type="match status" value="1"/>
</dbReference>
<dbReference type="CDD" id="cd00075">
    <property type="entry name" value="HATPase"/>
    <property type="match status" value="1"/>
</dbReference>
<dbReference type="EC" id="2.7.13.3" evidence="3"/>
<keyword evidence="10" id="KW-0472">Membrane</keyword>
<accession>A0A556AS38</accession>
<keyword evidence="4" id="KW-1003">Cell membrane</keyword>
<dbReference type="EMBL" id="VLTJ01000020">
    <property type="protein sequence ID" value="TSH95730.1"/>
    <property type="molecule type" value="Genomic_DNA"/>
</dbReference>
<evidence type="ECO:0000256" key="9">
    <source>
        <dbReference type="ARBA" id="ARBA00022840"/>
    </source>
</evidence>
<dbReference type="InterPro" id="IPR036097">
    <property type="entry name" value="HisK_dim/P_sf"/>
</dbReference>
<dbReference type="PRINTS" id="PR00344">
    <property type="entry name" value="BCTRLSENSOR"/>
</dbReference>
<feature type="transmembrane region" description="Helical" evidence="10">
    <location>
        <begin position="166"/>
        <end position="187"/>
    </location>
</feature>
<keyword evidence="13" id="KW-1185">Reference proteome</keyword>
<feature type="transmembrane region" description="Helical" evidence="10">
    <location>
        <begin position="135"/>
        <end position="154"/>
    </location>
</feature>
<feature type="transmembrane region" description="Helical" evidence="10">
    <location>
        <begin position="112"/>
        <end position="128"/>
    </location>
</feature>
<evidence type="ECO:0000259" key="11">
    <source>
        <dbReference type="PROSITE" id="PS50109"/>
    </source>
</evidence>
<evidence type="ECO:0000256" key="10">
    <source>
        <dbReference type="SAM" id="Phobius"/>
    </source>
</evidence>
<evidence type="ECO:0000256" key="5">
    <source>
        <dbReference type="ARBA" id="ARBA00022553"/>
    </source>
</evidence>
<keyword evidence="8 12" id="KW-0418">Kinase</keyword>
<dbReference type="InterPro" id="IPR004358">
    <property type="entry name" value="Sig_transdc_His_kin-like_C"/>
</dbReference>
<keyword evidence="6" id="KW-0808">Transferase</keyword>
<dbReference type="Proteomes" id="UP000318405">
    <property type="component" value="Unassembled WGS sequence"/>
</dbReference>
<dbReference type="Gene3D" id="1.10.287.130">
    <property type="match status" value="1"/>
</dbReference>
<protein>
    <recommendedName>
        <fullName evidence="3">histidine kinase</fullName>
        <ecNumber evidence="3">2.7.13.3</ecNumber>
    </recommendedName>
</protein>
<name>A0A556AS38_9BURK</name>
<feature type="transmembrane region" description="Helical" evidence="10">
    <location>
        <begin position="31"/>
        <end position="52"/>
    </location>
</feature>
<evidence type="ECO:0000256" key="7">
    <source>
        <dbReference type="ARBA" id="ARBA00022741"/>
    </source>
</evidence>
<evidence type="ECO:0000313" key="13">
    <source>
        <dbReference type="Proteomes" id="UP000318405"/>
    </source>
</evidence>
<dbReference type="InterPro" id="IPR003661">
    <property type="entry name" value="HisK_dim/P_dom"/>
</dbReference>
<dbReference type="RefSeq" id="WP_143948028.1">
    <property type="nucleotide sequence ID" value="NZ_BAABMB010000002.1"/>
</dbReference>
<feature type="transmembrane region" description="Helical" evidence="10">
    <location>
        <begin position="89"/>
        <end position="106"/>
    </location>
</feature>
<dbReference type="InterPro" id="IPR005467">
    <property type="entry name" value="His_kinase_dom"/>
</dbReference>
<dbReference type="Gene3D" id="3.30.565.10">
    <property type="entry name" value="Histidine kinase-like ATPase, C-terminal domain"/>
    <property type="match status" value="1"/>
</dbReference>
<dbReference type="AlphaFoldDB" id="A0A556AS38"/>
<organism evidence="12 13">
    <name type="scientific">Verticiella sediminum</name>
    <dbReference type="NCBI Taxonomy" id="1247510"/>
    <lineage>
        <taxon>Bacteria</taxon>
        <taxon>Pseudomonadati</taxon>
        <taxon>Pseudomonadota</taxon>
        <taxon>Betaproteobacteria</taxon>
        <taxon>Burkholderiales</taxon>
        <taxon>Alcaligenaceae</taxon>
        <taxon>Verticiella</taxon>
    </lineage>
</organism>
<dbReference type="SUPFAM" id="SSF55874">
    <property type="entry name" value="ATPase domain of HSP90 chaperone/DNA topoisomerase II/histidine kinase"/>
    <property type="match status" value="1"/>
</dbReference>
<keyword evidence="10" id="KW-1133">Transmembrane helix</keyword>
<evidence type="ECO:0000256" key="1">
    <source>
        <dbReference type="ARBA" id="ARBA00000085"/>
    </source>
</evidence>
<dbReference type="OrthoDB" id="9785252at2"/>
<evidence type="ECO:0000256" key="8">
    <source>
        <dbReference type="ARBA" id="ARBA00022777"/>
    </source>
</evidence>
<dbReference type="GO" id="GO:0000155">
    <property type="term" value="F:phosphorelay sensor kinase activity"/>
    <property type="evidence" value="ECO:0007669"/>
    <property type="project" value="InterPro"/>
</dbReference>
<keyword evidence="10" id="KW-0812">Transmembrane</keyword>
<feature type="transmembrane region" description="Helical" evidence="10">
    <location>
        <begin position="58"/>
        <end position="77"/>
    </location>
</feature>
<evidence type="ECO:0000313" key="12">
    <source>
        <dbReference type="EMBL" id="TSH95730.1"/>
    </source>
</evidence>
<evidence type="ECO:0000256" key="6">
    <source>
        <dbReference type="ARBA" id="ARBA00022679"/>
    </source>
</evidence>
<proteinExistence type="predicted"/>
<dbReference type="PANTHER" id="PTHR44936">
    <property type="entry name" value="SENSOR PROTEIN CREC"/>
    <property type="match status" value="1"/>
</dbReference>
<sequence length="443" mass="48019">MATPFTDAQSSRASAARDSTGRKNMYQLVQLRWIAVLGQVATICVVQFGFGIHLPANAMLVVLAWLAAFNAVTLLRLRSRREVSNAELLLALLIDVAALTAVLYLSGGASNPFVFLYLLQVILAAVLLRAWSTWVLVAVTALCFAWLAIAAEPLELPLALDQGLASPYILGMWICFILNAVLLVVFVTRISANLRARDARLADLRERAAEEEHVVRLGLLASGAAHELGTPLATLAVILGDWRHLPAFGDPELRQDLDEMQTQVQRCKSILQSILLSAGETRGEAPAATTVHTFLDEVVGEWRSTRHTDTLDYDNDFGPDLSIVSDTALKQVIHNVLDNALEASPARQRLLVKRAGDALVLTVMDEGPGFTPDMLKQVGKPYQSTKGTPGRGLGLFLVLNVARTLGGGLTVSNHAEGGARVQLWLPLTALRLEKNEDVESETA</sequence>
<keyword evidence="7" id="KW-0547">Nucleotide-binding</keyword>
<dbReference type="CDD" id="cd00082">
    <property type="entry name" value="HisKA"/>
    <property type="match status" value="1"/>
</dbReference>
<dbReference type="GO" id="GO:0005524">
    <property type="term" value="F:ATP binding"/>
    <property type="evidence" value="ECO:0007669"/>
    <property type="project" value="UniProtKB-KW"/>
</dbReference>
<keyword evidence="5" id="KW-0597">Phosphoprotein</keyword>
<dbReference type="PANTHER" id="PTHR44936:SF10">
    <property type="entry name" value="SENSOR PROTEIN RSTB"/>
    <property type="match status" value="1"/>
</dbReference>
<comment type="caution">
    <text evidence="12">The sequence shown here is derived from an EMBL/GenBank/DDBJ whole genome shotgun (WGS) entry which is preliminary data.</text>
</comment>
<gene>
    <name evidence="12" type="ORF">FOZ76_10050</name>
</gene>
<evidence type="ECO:0000256" key="4">
    <source>
        <dbReference type="ARBA" id="ARBA00022475"/>
    </source>
</evidence>
<dbReference type="SMART" id="SM00387">
    <property type="entry name" value="HATPase_c"/>
    <property type="match status" value="1"/>
</dbReference>
<dbReference type="InterPro" id="IPR003594">
    <property type="entry name" value="HATPase_dom"/>
</dbReference>
<dbReference type="InterPro" id="IPR050980">
    <property type="entry name" value="2C_sensor_his_kinase"/>
</dbReference>
<evidence type="ECO:0000256" key="2">
    <source>
        <dbReference type="ARBA" id="ARBA00004651"/>
    </source>
</evidence>
<feature type="domain" description="Histidine kinase" evidence="11">
    <location>
        <begin position="223"/>
        <end position="429"/>
    </location>
</feature>
<dbReference type="Pfam" id="PF02518">
    <property type="entry name" value="HATPase_c"/>
    <property type="match status" value="1"/>
</dbReference>
<dbReference type="InterPro" id="IPR036890">
    <property type="entry name" value="HATPase_C_sf"/>
</dbReference>
<comment type="subcellular location">
    <subcellularLocation>
        <location evidence="2">Cell membrane</location>
        <topology evidence="2">Multi-pass membrane protein</topology>
    </subcellularLocation>
</comment>
<evidence type="ECO:0000256" key="3">
    <source>
        <dbReference type="ARBA" id="ARBA00012438"/>
    </source>
</evidence>
<keyword evidence="9" id="KW-0067">ATP-binding</keyword>
<dbReference type="PROSITE" id="PS50109">
    <property type="entry name" value="HIS_KIN"/>
    <property type="match status" value="1"/>
</dbReference>
<dbReference type="GO" id="GO:0005886">
    <property type="term" value="C:plasma membrane"/>
    <property type="evidence" value="ECO:0007669"/>
    <property type="project" value="UniProtKB-SubCell"/>
</dbReference>